<accession>A0A495EUX7</accession>
<evidence type="ECO:0000313" key="3">
    <source>
        <dbReference type="EMBL" id="RKR20760.1"/>
    </source>
</evidence>
<dbReference type="Pfam" id="PF01569">
    <property type="entry name" value="PAP2"/>
    <property type="match status" value="1"/>
</dbReference>
<gene>
    <name evidence="3" type="ORF">C8D78_1402</name>
</gene>
<evidence type="ECO:0000256" key="1">
    <source>
        <dbReference type="SAM" id="MobiDB-lite"/>
    </source>
</evidence>
<dbReference type="RefSeq" id="WP_425266678.1">
    <property type="nucleotide sequence ID" value="NZ_RBIR01000002.1"/>
</dbReference>
<dbReference type="AlphaFoldDB" id="A0A495EUX7"/>
<proteinExistence type="predicted"/>
<comment type="caution">
    <text evidence="3">The sequence shown here is derived from an EMBL/GenBank/DDBJ whole genome shotgun (WGS) entry which is preliminary data.</text>
</comment>
<evidence type="ECO:0000313" key="4">
    <source>
        <dbReference type="Proteomes" id="UP000276055"/>
    </source>
</evidence>
<organism evidence="3 4">
    <name type="scientific">Arthrobacter oryzae</name>
    <dbReference type="NCBI Taxonomy" id="409290"/>
    <lineage>
        <taxon>Bacteria</taxon>
        <taxon>Bacillati</taxon>
        <taxon>Actinomycetota</taxon>
        <taxon>Actinomycetes</taxon>
        <taxon>Micrococcales</taxon>
        <taxon>Micrococcaceae</taxon>
        <taxon>Arthrobacter</taxon>
    </lineage>
</organism>
<dbReference type="Proteomes" id="UP000276055">
    <property type="component" value="Unassembled WGS sequence"/>
</dbReference>
<feature type="domain" description="Phosphatidic acid phosphatase type 2/haloperoxidase" evidence="2">
    <location>
        <begin position="144"/>
        <end position="249"/>
    </location>
</feature>
<protein>
    <submittedName>
        <fullName evidence="3">PAP2 superfamily protein</fullName>
    </submittedName>
</protein>
<dbReference type="InterPro" id="IPR000326">
    <property type="entry name" value="PAP2/HPO"/>
</dbReference>
<evidence type="ECO:0000259" key="2">
    <source>
        <dbReference type="SMART" id="SM00014"/>
    </source>
</evidence>
<dbReference type="InterPro" id="IPR036938">
    <property type="entry name" value="PAP2/HPO_sf"/>
</dbReference>
<dbReference type="EMBL" id="RBIR01000002">
    <property type="protein sequence ID" value="RKR20760.1"/>
    <property type="molecule type" value="Genomic_DNA"/>
</dbReference>
<sequence>MSFRQERTPWDPSAPGPQAQVPELQSPGAGAPETQVLEAQAPGNGTGMTPDPRAEDSPGKGPAALFLLATLACVAALAATYFFFVRTTTGQFIDESALVEAVALSGAAGKAATKLLDWLPAISVVFASIVVVFVTILRRRWSAAGIAITACVGANLATQILKDLLPARPYRGVETLELNSLPSGHTTLAASAAAAVFILVSPRWRPLAGYLGGSFAVATGVSTLINQWHRPADVVAAFLVVGAFMLPAGWLVIRRGRSWNVWEGYNRHWASARLWVVLPVLTGVAAAGVAAYALLSLGPGGQEISTISYFWAGTSLIIIAGYLATVAGVWLFGLAARTPAADSPPAGS</sequence>
<feature type="region of interest" description="Disordered" evidence="1">
    <location>
        <begin position="1"/>
        <end position="58"/>
    </location>
</feature>
<dbReference type="SMART" id="SM00014">
    <property type="entry name" value="acidPPc"/>
    <property type="match status" value="1"/>
</dbReference>
<dbReference type="Gene3D" id="1.20.144.10">
    <property type="entry name" value="Phosphatidic acid phosphatase type 2/haloperoxidase"/>
    <property type="match status" value="1"/>
</dbReference>
<reference evidence="3 4" key="1">
    <citation type="submission" date="2018-10" db="EMBL/GenBank/DDBJ databases">
        <title>Genomic Encyclopedia of Type Strains, Phase IV (KMG-IV): sequencing the most valuable type-strain genomes for metagenomic binning, comparative biology and taxonomic classification.</title>
        <authorList>
            <person name="Goeker M."/>
        </authorList>
    </citation>
    <scope>NUCLEOTIDE SEQUENCE [LARGE SCALE GENOMIC DNA]</scope>
    <source>
        <strain evidence="3 4">DSM 25586</strain>
    </source>
</reference>
<name>A0A495EUX7_9MICC</name>
<dbReference type="SUPFAM" id="SSF48317">
    <property type="entry name" value="Acid phosphatase/Vanadium-dependent haloperoxidase"/>
    <property type="match status" value="1"/>
</dbReference>